<feature type="domain" description="M23ase beta-sheet core" evidence="3">
    <location>
        <begin position="218"/>
        <end position="311"/>
    </location>
</feature>
<evidence type="ECO:0000256" key="1">
    <source>
        <dbReference type="SAM" id="MobiDB-lite"/>
    </source>
</evidence>
<name>A0A2A9HFX7_TEPT2</name>
<accession>A0A2A9HFX7</accession>
<dbReference type="AlphaFoldDB" id="A0A2A9HFX7"/>
<dbReference type="Pfam" id="PF01551">
    <property type="entry name" value="Peptidase_M23"/>
    <property type="match status" value="1"/>
</dbReference>
<dbReference type="SUPFAM" id="SSF51261">
    <property type="entry name" value="Duplicated hybrid motif"/>
    <property type="match status" value="1"/>
</dbReference>
<dbReference type="EMBL" id="PDJQ01000001">
    <property type="protein sequence ID" value="PFG74937.1"/>
    <property type="molecule type" value="Genomic_DNA"/>
</dbReference>
<evidence type="ECO:0000259" key="3">
    <source>
        <dbReference type="Pfam" id="PF01551"/>
    </source>
</evidence>
<dbReference type="PANTHER" id="PTHR21666">
    <property type="entry name" value="PEPTIDASE-RELATED"/>
    <property type="match status" value="1"/>
</dbReference>
<comment type="caution">
    <text evidence="4">The sequence shown here is derived from an EMBL/GenBank/DDBJ whole genome shotgun (WGS) entry which is preliminary data.</text>
</comment>
<dbReference type="CDD" id="cd12797">
    <property type="entry name" value="M23_peptidase"/>
    <property type="match status" value="1"/>
</dbReference>
<dbReference type="Gene3D" id="2.70.70.10">
    <property type="entry name" value="Glucose Permease (Domain IIA)"/>
    <property type="match status" value="1"/>
</dbReference>
<feature type="region of interest" description="Disordered" evidence="1">
    <location>
        <begin position="144"/>
        <end position="168"/>
    </location>
</feature>
<evidence type="ECO:0000313" key="5">
    <source>
        <dbReference type="Proteomes" id="UP000223071"/>
    </source>
</evidence>
<dbReference type="InterPro" id="IPR016047">
    <property type="entry name" value="M23ase_b-sheet_dom"/>
</dbReference>
<dbReference type="RefSeq" id="WP_098504289.1">
    <property type="nucleotide sequence ID" value="NZ_PDJQ01000001.1"/>
</dbReference>
<feature type="chain" id="PRO_5013106378" evidence="2">
    <location>
        <begin position="24"/>
        <end position="322"/>
    </location>
</feature>
<reference evidence="4 5" key="1">
    <citation type="submission" date="2017-09" db="EMBL/GenBank/DDBJ databases">
        <title>Sequencing the genomes of two abundant thermophiles in Great Basin hot springs: Thermocrinis jamiesonii and novel Chloroflexi Thermoflexus hugenholtzii.</title>
        <authorList>
            <person name="Hedlund B."/>
        </authorList>
    </citation>
    <scope>NUCLEOTIDE SEQUENCE [LARGE SCALE GENOMIC DNA]</scope>
    <source>
        <strain evidence="4 5">G233</strain>
    </source>
</reference>
<organism evidence="4 5">
    <name type="scientific">Tepidiforma thermophila (strain KCTC 52669 / CGMCC 1.13589 / G233)</name>
    <dbReference type="NCBI Taxonomy" id="2761530"/>
    <lineage>
        <taxon>Bacteria</taxon>
        <taxon>Bacillati</taxon>
        <taxon>Chloroflexota</taxon>
        <taxon>Tepidiformia</taxon>
        <taxon>Tepidiformales</taxon>
        <taxon>Tepidiformaceae</taxon>
        <taxon>Tepidiforma</taxon>
    </lineage>
</organism>
<keyword evidence="2" id="KW-0732">Signal</keyword>
<protein>
    <submittedName>
        <fullName evidence="4">Murein DD-endopeptidase MepM/ murein hydrolase activator NlpD</fullName>
    </submittedName>
</protein>
<feature type="signal peptide" evidence="2">
    <location>
        <begin position="1"/>
        <end position="23"/>
    </location>
</feature>
<evidence type="ECO:0000313" key="4">
    <source>
        <dbReference type="EMBL" id="PFG74937.1"/>
    </source>
</evidence>
<feature type="compositionally biased region" description="Pro residues" evidence="1">
    <location>
        <begin position="150"/>
        <end position="162"/>
    </location>
</feature>
<dbReference type="InterPro" id="IPR011055">
    <property type="entry name" value="Dup_hybrid_motif"/>
</dbReference>
<sequence>MTTRRQVLAALGVGLALPLPAMARLARGERTPGIAAERQSALPHRVVLPLVGTDGPRPEVRLSFRTPYQGGAIYLEVRHAVSGSARIFGRTSPLSPGPGGLEGFVGIGVLDPPGPASMEVIVTDAAGGSFRFVEPITVRATQWTSDDIWLPPPDPNTPPPEEPPLEPEQPRLDALYATVTPRQWTLPFIIPIELGGEVWVSGYFGEQRSFNGGPRVGHHGGTDIAAPPGTPARTTNHGTVVMSELTLVRGNLVVVDHGGGILSCYGHLSERTVAVGQTVRRGDVVGRVGSTGLSSGPHLHWELSVAGVLVDGLRWLDGTQGF</sequence>
<dbReference type="GO" id="GO:0004222">
    <property type="term" value="F:metalloendopeptidase activity"/>
    <property type="evidence" value="ECO:0007669"/>
    <property type="project" value="TreeGrafter"/>
</dbReference>
<evidence type="ECO:0000256" key="2">
    <source>
        <dbReference type="SAM" id="SignalP"/>
    </source>
</evidence>
<keyword evidence="5" id="KW-1185">Reference proteome</keyword>
<proteinExistence type="predicted"/>
<dbReference type="InterPro" id="IPR050570">
    <property type="entry name" value="Cell_wall_metabolism_enzyme"/>
</dbReference>
<dbReference type="PANTHER" id="PTHR21666:SF287">
    <property type="entry name" value="CYTOPLASMIC MEMBRANE PROTEIN"/>
    <property type="match status" value="1"/>
</dbReference>
<gene>
    <name evidence="4" type="ORF">A9A59_2190</name>
</gene>
<keyword evidence="4" id="KW-0378">Hydrolase</keyword>
<dbReference type="Proteomes" id="UP000223071">
    <property type="component" value="Unassembled WGS sequence"/>
</dbReference>